<feature type="transmembrane region" description="Helical" evidence="6">
    <location>
        <begin position="376"/>
        <end position="398"/>
    </location>
</feature>
<dbReference type="InterPro" id="IPR020846">
    <property type="entry name" value="MFS_dom"/>
</dbReference>
<evidence type="ECO:0000259" key="7">
    <source>
        <dbReference type="PROSITE" id="PS50850"/>
    </source>
</evidence>
<feature type="transmembrane region" description="Helical" evidence="6">
    <location>
        <begin position="64"/>
        <end position="83"/>
    </location>
</feature>
<feature type="transmembrane region" description="Helical" evidence="6">
    <location>
        <begin position="443"/>
        <end position="462"/>
    </location>
</feature>
<accession>A0A0U4BGH5</accession>
<gene>
    <name evidence="8" type="ORF">AERYTH_06625</name>
</gene>
<dbReference type="RefSeq" id="WP_067856242.1">
    <property type="nucleotide sequence ID" value="NZ_CP011502.1"/>
</dbReference>
<feature type="transmembrane region" description="Helical" evidence="6">
    <location>
        <begin position="95"/>
        <end position="114"/>
    </location>
</feature>
<keyword evidence="4 6" id="KW-0472">Membrane</keyword>
<feature type="transmembrane region" description="Helical" evidence="6">
    <location>
        <begin position="153"/>
        <end position="175"/>
    </location>
</feature>
<feature type="transmembrane region" description="Helical" evidence="6">
    <location>
        <begin position="246"/>
        <end position="266"/>
    </location>
</feature>
<feature type="compositionally biased region" description="Low complexity" evidence="5">
    <location>
        <begin position="1"/>
        <end position="10"/>
    </location>
</feature>
<evidence type="ECO:0000256" key="4">
    <source>
        <dbReference type="ARBA" id="ARBA00023136"/>
    </source>
</evidence>
<feature type="transmembrane region" description="Helical" evidence="6">
    <location>
        <begin position="32"/>
        <end position="52"/>
    </location>
</feature>
<dbReference type="SUPFAM" id="SSF103473">
    <property type="entry name" value="MFS general substrate transporter"/>
    <property type="match status" value="1"/>
</dbReference>
<dbReference type="PATRIC" id="fig|2041.4.peg.1388"/>
<dbReference type="EMBL" id="CP011502">
    <property type="protein sequence ID" value="ALX04385.1"/>
    <property type="molecule type" value="Genomic_DNA"/>
</dbReference>
<dbReference type="PRINTS" id="PR01036">
    <property type="entry name" value="TCRTETB"/>
</dbReference>
<reference evidence="8 9" key="1">
    <citation type="journal article" date="1991" name="Int. J. Syst. Bacteriol.">
        <title>Description of the erythromycin-producing bacterium Arthrobacter sp. strain NRRL B-3381 as Aeromicrobium erythreum gen. nov., sp. nov.</title>
        <authorList>
            <person name="Miller E.S."/>
            <person name="Woese C.R."/>
            <person name="Brenner S."/>
        </authorList>
    </citation>
    <scope>NUCLEOTIDE SEQUENCE [LARGE SCALE GENOMIC DNA]</scope>
    <source>
        <strain evidence="8 9">AR18</strain>
    </source>
</reference>
<feature type="region of interest" description="Disordered" evidence="5">
    <location>
        <begin position="1"/>
        <end position="22"/>
    </location>
</feature>
<dbReference type="Proteomes" id="UP000067689">
    <property type="component" value="Chromosome"/>
</dbReference>
<evidence type="ECO:0000256" key="3">
    <source>
        <dbReference type="ARBA" id="ARBA00022989"/>
    </source>
</evidence>
<feature type="transmembrane region" description="Helical" evidence="6">
    <location>
        <begin position="216"/>
        <end position="240"/>
    </location>
</feature>
<feature type="transmembrane region" description="Helical" evidence="6">
    <location>
        <begin position="348"/>
        <end position="370"/>
    </location>
</feature>
<dbReference type="InterPro" id="IPR011701">
    <property type="entry name" value="MFS"/>
</dbReference>
<evidence type="ECO:0000256" key="1">
    <source>
        <dbReference type="ARBA" id="ARBA00004651"/>
    </source>
</evidence>
<keyword evidence="2 6" id="KW-0812">Transmembrane</keyword>
<dbReference type="GO" id="GO:0022857">
    <property type="term" value="F:transmembrane transporter activity"/>
    <property type="evidence" value="ECO:0007669"/>
    <property type="project" value="InterPro"/>
</dbReference>
<evidence type="ECO:0000256" key="5">
    <source>
        <dbReference type="SAM" id="MobiDB-lite"/>
    </source>
</evidence>
<dbReference type="KEGG" id="aer:AERYTH_06625"/>
<dbReference type="Gene3D" id="1.20.1720.10">
    <property type="entry name" value="Multidrug resistance protein D"/>
    <property type="match status" value="1"/>
</dbReference>
<dbReference type="PROSITE" id="PS50850">
    <property type="entry name" value="MFS"/>
    <property type="match status" value="1"/>
</dbReference>
<sequence>MTAAPDVDPSAPAPNPDEPTSIWRGRLGRTSLGLFSLAFLVAFESLAVISVMPEVARSLDGFASYALAFALPVAVSIVSRTVAAPWIDRVGPRPALAWGVGVFAVGLLVCGTADSMTGFLVGRAVQGLGDGPIGVALWVVVAQEYPERLRPRALAVMTSAWTVPAVVGPAAAALLTHVAGWRAVFLLGPVLAAASLVVAWQALGGDRAHGRRSDDAITVTSSPLAAVAATAAVLLVSVAGQRSVAAWPWLLAAALVVLVVAVRHLVPPRTWTGGRGLPSLMSARALLMSSYFGAQVYVPLVLVELRGLSVGQAGAAISGTAFTWWLGATAVSRPERLGAALDRPLRRALLGGLSIAAGLSAVLLALVPAVPVVLVAAVWLVGGFGMGVLSSTVVTEMLGRCAPGEEAATSAAMESNDSIAESVALALGAAVFAGLLTHGLGTAVLVAFAVPAVGVTLGLLLLGRGFAR</sequence>
<dbReference type="STRING" id="2041.AERYTH_06625"/>
<evidence type="ECO:0000313" key="8">
    <source>
        <dbReference type="EMBL" id="ALX04385.1"/>
    </source>
</evidence>
<comment type="subcellular location">
    <subcellularLocation>
        <location evidence="1">Cell membrane</location>
        <topology evidence="1">Multi-pass membrane protein</topology>
    </subcellularLocation>
</comment>
<dbReference type="PANTHER" id="PTHR23501">
    <property type="entry name" value="MAJOR FACILITATOR SUPERFAMILY"/>
    <property type="match status" value="1"/>
</dbReference>
<dbReference type="InterPro" id="IPR036259">
    <property type="entry name" value="MFS_trans_sf"/>
</dbReference>
<feature type="transmembrane region" description="Helical" evidence="6">
    <location>
        <begin position="309"/>
        <end position="327"/>
    </location>
</feature>
<evidence type="ECO:0000256" key="6">
    <source>
        <dbReference type="SAM" id="Phobius"/>
    </source>
</evidence>
<feature type="transmembrane region" description="Helical" evidence="6">
    <location>
        <begin position="286"/>
        <end position="303"/>
    </location>
</feature>
<organism evidence="8 9">
    <name type="scientific">Aeromicrobium erythreum</name>
    <dbReference type="NCBI Taxonomy" id="2041"/>
    <lineage>
        <taxon>Bacteria</taxon>
        <taxon>Bacillati</taxon>
        <taxon>Actinomycetota</taxon>
        <taxon>Actinomycetes</taxon>
        <taxon>Propionibacteriales</taxon>
        <taxon>Nocardioidaceae</taxon>
        <taxon>Aeromicrobium</taxon>
    </lineage>
</organism>
<keyword evidence="9" id="KW-1185">Reference proteome</keyword>
<dbReference type="Gene3D" id="1.20.1250.20">
    <property type="entry name" value="MFS general substrate transporter like domains"/>
    <property type="match status" value="1"/>
</dbReference>
<dbReference type="Pfam" id="PF07690">
    <property type="entry name" value="MFS_1"/>
    <property type="match status" value="1"/>
</dbReference>
<evidence type="ECO:0000313" key="9">
    <source>
        <dbReference type="Proteomes" id="UP000067689"/>
    </source>
</evidence>
<dbReference type="PANTHER" id="PTHR23501:SF154">
    <property type="entry name" value="MULTIDRUG-EFFLUX TRANSPORTER RV1634-RELATED"/>
    <property type="match status" value="1"/>
</dbReference>
<feature type="transmembrane region" description="Helical" evidence="6">
    <location>
        <begin position="181"/>
        <end position="204"/>
    </location>
</feature>
<evidence type="ECO:0000256" key="2">
    <source>
        <dbReference type="ARBA" id="ARBA00022692"/>
    </source>
</evidence>
<feature type="domain" description="Major facilitator superfamily (MFS) profile" evidence="7">
    <location>
        <begin position="30"/>
        <end position="468"/>
    </location>
</feature>
<dbReference type="AlphaFoldDB" id="A0A0U4BGH5"/>
<keyword evidence="3 6" id="KW-1133">Transmembrane helix</keyword>
<proteinExistence type="predicted"/>
<dbReference type="OrthoDB" id="9778875at2"/>
<dbReference type="GO" id="GO:0005886">
    <property type="term" value="C:plasma membrane"/>
    <property type="evidence" value="ECO:0007669"/>
    <property type="project" value="UniProtKB-SubCell"/>
</dbReference>
<name>A0A0U4BGH5_9ACTN</name>
<protein>
    <recommendedName>
        <fullName evidence="7">Major facilitator superfamily (MFS) profile domain-containing protein</fullName>
    </recommendedName>
</protein>